<accession>A0A4Q7URL3</accession>
<comment type="caution">
    <text evidence="4">The sequence shown here is derived from an EMBL/GenBank/DDBJ whole genome shotgun (WGS) entry which is preliminary data.</text>
</comment>
<feature type="transmembrane region" description="Helical" evidence="2">
    <location>
        <begin position="99"/>
        <end position="119"/>
    </location>
</feature>
<feature type="region of interest" description="Disordered" evidence="1">
    <location>
        <begin position="1"/>
        <end position="98"/>
    </location>
</feature>
<feature type="compositionally biased region" description="Pro residues" evidence="1">
    <location>
        <begin position="450"/>
        <end position="471"/>
    </location>
</feature>
<feature type="compositionally biased region" description="Low complexity" evidence="1">
    <location>
        <begin position="136"/>
        <end position="150"/>
    </location>
</feature>
<evidence type="ECO:0000256" key="1">
    <source>
        <dbReference type="SAM" id="MobiDB-lite"/>
    </source>
</evidence>
<feature type="domain" description="Septum formation-related" evidence="3">
    <location>
        <begin position="160"/>
        <end position="375"/>
    </location>
</feature>
<dbReference type="RefSeq" id="WP_165438185.1">
    <property type="nucleotide sequence ID" value="NZ_SHKL01000001.1"/>
</dbReference>
<feature type="compositionally biased region" description="Pro residues" evidence="1">
    <location>
        <begin position="404"/>
        <end position="415"/>
    </location>
</feature>
<dbReference type="Proteomes" id="UP000291591">
    <property type="component" value="Unassembled WGS sequence"/>
</dbReference>
<evidence type="ECO:0000259" key="3">
    <source>
        <dbReference type="Pfam" id="PF13845"/>
    </source>
</evidence>
<organism evidence="4 5">
    <name type="scientific">Pseudonocardia sediminis</name>
    <dbReference type="NCBI Taxonomy" id="1397368"/>
    <lineage>
        <taxon>Bacteria</taxon>
        <taxon>Bacillati</taxon>
        <taxon>Actinomycetota</taxon>
        <taxon>Actinomycetes</taxon>
        <taxon>Pseudonocardiales</taxon>
        <taxon>Pseudonocardiaceae</taxon>
        <taxon>Pseudonocardia</taxon>
    </lineage>
</organism>
<protein>
    <submittedName>
        <fullName evidence="4">Putative regulator of septum formation</fullName>
    </submittedName>
</protein>
<feature type="region of interest" description="Disordered" evidence="1">
    <location>
        <begin position="398"/>
        <end position="471"/>
    </location>
</feature>
<feature type="compositionally biased region" description="Low complexity" evidence="1">
    <location>
        <begin position="1"/>
        <end position="11"/>
    </location>
</feature>
<evidence type="ECO:0000256" key="2">
    <source>
        <dbReference type="SAM" id="Phobius"/>
    </source>
</evidence>
<reference evidence="4 5" key="1">
    <citation type="submission" date="2019-02" db="EMBL/GenBank/DDBJ databases">
        <title>Sequencing the genomes of 1000 actinobacteria strains.</title>
        <authorList>
            <person name="Klenk H.-P."/>
        </authorList>
    </citation>
    <scope>NUCLEOTIDE SEQUENCE [LARGE SCALE GENOMIC DNA]</scope>
    <source>
        <strain evidence="4 5">DSM 45779</strain>
    </source>
</reference>
<proteinExistence type="predicted"/>
<feature type="compositionally biased region" description="Low complexity" evidence="1">
    <location>
        <begin position="429"/>
        <end position="449"/>
    </location>
</feature>
<keyword evidence="2" id="KW-1133">Transmembrane helix</keyword>
<evidence type="ECO:0000313" key="5">
    <source>
        <dbReference type="Proteomes" id="UP000291591"/>
    </source>
</evidence>
<dbReference type="InterPro" id="IPR026004">
    <property type="entry name" value="Septum_form"/>
</dbReference>
<gene>
    <name evidence="4" type="ORF">EV383_0141</name>
</gene>
<feature type="region of interest" description="Disordered" evidence="1">
    <location>
        <begin position="136"/>
        <end position="156"/>
    </location>
</feature>
<dbReference type="Pfam" id="PF13845">
    <property type="entry name" value="Septum_form"/>
    <property type="match status" value="1"/>
</dbReference>
<sequence>MDPVSPHGAAPPRRRHAPPAGPGDPGSTAAVGAYDGHDGRYGRTAVVAAPDPRTALVEQETTAVPGPARSGAPAGLERPERRTPVRPGRRGRDTTTSTARRIGAGILAGAFLMLAVASLDSLMGAQIPVLGSFASSGGNGGSASPAAEEAPPAPPPPDTAGICLNWNRPDAVDTAAVDCARPHLFEQAGNVKLLDQPAFPTDQGWQKLVAERCSPVVNGYLKNKFDPDGKFRIGALKPSQARWDGGDKGMRCGLQSASRSGMMIPITGKVAAQDQSAVVPAGTCLGIDGRTVGDPVDCAQPHAVETVGIVDLGTQFKEGLPSVDDQDGFLQPACQKAADTFAGANKGAIAQNKLTVYWDNLSDPSWKAGSRKVNCNLATLLPDGSGFAAITGSIKGKLAVSGQPAPPAGSTPPAPGGNSATSGQAPTFGAPTSGAAPSSEGGASGGPVAPSTPAPGLPNIPPGLPGLLPSP</sequence>
<keyword evidence="2" id="KW-0472">Membrane</keyword>
<name>A0A4Q7URL3_PSEST</name>
<dbReference type="AlphaFoldDB" id="A0A4Q7URL3"/>
<keyword evidence="5" id="KW-1185">Reference proteome</keyword>
<keyword evidence="2" id="KW-0812">Transmembrane</keyword>
<dbReference type="EMBL" id="SHKL01000001">
    <property type="protein sequence ID" value="RZT83341.1"/>
    <property type="molecule type" value="Genomic_DNA"/>
</dbReference>
<evidence type="ECO:0000313" key="4">
    <source>
        <dbReference type="EMBL" id="RZT83341.1"/>
    </source>
</evidence>